<organism evidence="1">
    <name type="scientific">Brassica napus</name>
    <name type="common">Rape</name>
    <dbReference type="NCBI Taxonomy" id="3708"/>
    <lineage>
        <taxon>Eukaryota</taxon>
        <taxon>Viridiplantae</taxon>
        <taxon>Streptophyta</taxon>
        <taxon>Embryophyta</taxon>
        <taxon>Tracheophyta</taxon>
        <taxon>Spermatophyta</taxon>
        <taxon>Magnoliopsida</taxon>
        <taxon>eudicotyledons</taxon>
        <taxon>Gunneridae</taxon>
        <taxon>Pentapetalae</taxon>
        <taxon>rosids</taxon>
        <taxon>malvids</taxon>
        <taxon>Brassicales</taxon>
        <taxon>Brassicaceae</taxon>
        <taxon>Brassiceae</taxon>
        <taxon>Brassica</taxon>
    </lineage>
</organism>
<dbReference type="Proteomes" id="UP001295469">
    <property type="component" value="Chromosome C02"/>
</dbReference>
<dbReference type="EMBL" id="HG994366">
    <property type="protein sequence ID" value="CAF1910846.1"/>
    <property type="molecule type" value="Genomic_DNA"/>
</dbReference>
<accession>A0A816KJF4</accession>
<name>A0A816KJF4_BRANA</name>
<evidence type="ECO:0000313" key="1">
    <source>
        <dbReference type="EMBL" id="CAF1910846.1"/>
    </source>
</evidence>
<proteinExistence type="predicted"/>
<reference evidence="1" key="1">
    <citation type="submission" date="2021-01" db="EMBL/GenBank/DDBJ databases">
        <authorList>
            <consortium name="Genoscope - CEA"/>
            <person name="William W."/>
        </authorList>
    </citation>
    <scope>NUCLEOTIDE SEQUENCE</scope>
</reference>
<protein>
    <submittedName>
        <fullName evidence="1">(rape) hypothetical protein</fullName>
    </submittedName>
</protein>
<dbReference type="AlphaFoldDB" id="A0A816KJF4"/>
<sequence>MLLLVANTRKRSKSTLRHVGYKKLTSSGMRIMVEGKHHNIRYKYRNKHKARYKRRFYWVQGVFPVYVLELKWCKRSRYKTPHSRTEMELQADGAEKSFWMLLATEMKKEIREMLSILTKVMIKWREQKAKHKTCKYKQKGDKQSTRIKLNALAILLATDHGTRGRISMILMFVNMMTVNSEIKKGEGINVKIREILHRVTETVTSSGCQKRGCVTPNMNNEDTIKDIKRRRVQD</sequence>
<gene>
    <name evidence="1" type="ORF">DARMORV10_C02P31690.1</name>
</gene>